<accession>A0A7J9AKU7</accession>
<dbReference type="EMBL" id="JABEZV010000011">
    <property type="protein sequence ID" value="MBA0724718.1"/>
    <property type="molecule type" value="Genomic_DNA"/>
</dbReference>
<gene>
    <name evidence="1" type="ORF">Golax_021383</name>
</gene>
<keyword evidence="2" id="KW-1185">Reference proteome</keyword>
<sequence>MNGLQGVNTRFCKCEQQETNNHLKSPFVAFSQARSTKADKDSLKRLARARVIGPMGSSRESHLMLARGRRSDLEKKSILTLRLMAREGDPVWGVHHRSARKYSGYSNRTGYGNPAMRSVNPVTHILAIEVIRRERFTYLDDGVPVGTLVHPMKTKDNNCETDGAIVCPFQAATNLYVIHP</sequence>
<evidence type="ECO:0000313" key="2">
    <source>
        <dbReference type="Proteomes" id="UP000593574"/>
    </source>
</evidence>
<dbReference type="AlphaFoldDB" id="A0A7J9AKU7"/>
<feature type="non-terminal residue" evidence="1">
    <location>
        <position position="1"/>
    </location>
</feature>
<evidence type="ECO:0000313" key="1">
    <source>
        <dbReference type="EMBL" id="MBA0724718.1"/>
    </source>
</evidence>
<protein>
    <submittedName>
        <fullName evidence="1">Uncharacterized protein</fullName>
    </submittedName>
</protein>
<name>A0A7J9AKU7_9ROSI</name>
<reference evidence="1 2" key="1">
    <citation type="journal article" date="2019" name="Genome Biol. Evol.">
        <title>Insights into the evolution of the New World diploid cottons (Gossypium, subgenus Houzingenia) based on genome sequencing.</title>
        <authorList>
            <person name="Grover C.E."/>
            <person name="Arick M.A. 2nd"/>
            <person name="Thrash A."/>
            <person name="Conover J.L."/>
            <person name="Sanders W.S."/>
            <person name="Peterson D.G."/>
            <person name="Frelichowski J.E."/>
            <person name="Scheffler J.A."/>
            <person name="Scheffler B.E."/>
            <person name="Wendel J.F."/>
        </authorList>
    </citation>
    <scope>NUCLEOTIDE SEQUENCE [LARGE SCALE GENOMIC DNA]</scope>
    <source>
        <strain evidence="1">4</strain>
        <tissue evidence="1">Leaf</tissue>
    </source>
</reference>
<dbReference type="Proteomes" id="UP000593574">
    <property type="component" value="Unassembled WGS sequence"/>
</dbReference>
<proteinExistence type="predicted"/>
<comment type="caution">
    <text evidence="1">The sequence shown here is derived from an EMBL/GenBank/DDBJ whole genome shotgun (WGS) entry which is preliminary data.</text>
</comment>
<organism evidence="1 2">
    <name type="scientific">Gossypium laxum</name>
    <dbReference type="NCBI Taxonomy" id="34288"/>
    <lineage>
        <taxon>Eukaryota</taxon>
        <taxon>Viridiplantae</taxon>
        <taxon>Streptophyta</taxon>
        <taxon>Embryophyta</taxon>
        <taxon>Tracheophyta</taxon>
        <taxon>Spermatophyta</taxon>
        <taxon>Magnoliopsida</taxon>
        <taxon>eudicotyledons</taxon>
        <taxon>Gunneridae</taxon>
        <taxon>Pentapetalae</taxon>
        <taxon>rosids</taxon>
        <taxon>malvids</taxon>
        <taxon>Malvales</taxon>
        <taxon>Malvaceae</taxon>
        <taxon>Malvoideae</taxon>
        <taxon>Gossypium</taxon>
    </lineage>
</organism>